<gene>
    <name evidence="2" type="ORF">HNR15_001031</name>
</gene>
<dbReference type="InterPro" id="IPR001466">
    <property type="entry name" value="Beta-lactam-related"/>
</dbReference>
<evidence type="ECO:0000259" key="1">
    <source>
        <dbReference type="Pfam" id="PF00144"/>
    </source>
</evidence>
<dbReference type="PANTHER" id="PTHR43283:SF3">
    <property type="entry name" value="BETA-LACTAMASE FAMILY PROTEIN (AFU_ORTHOLOGUE AFUA_5G07500)"/>
    <property type="match status" value="1"/>
</dbReference>
<dbReference type="AlphaFoldDB" id="A0A853DAU2"/>
<name>A0A853DAU2_9MICO</name>
<dbReference type="InterPro" id="IPR012338">
    <property type="entry name" value="Beta-lactam/transpept-like"/>
</dbReference>
<dbReference type="Proteomes" id="UP000571817">
    <property type="component" value="Unassembled WGS sequence"/>
</dbReference>
<keyword evidence="3" id="KW-1185">Reference proteome</keyword>
<sequence>MGVQDHYRSAAAGFDASRLSRLDEHLQGYVDRGHLPCYHVQVVRHGEVAYSAYGGMRDIASSSPTTADTLYRIYSMTKPVTSVAAMMLVERGLLRLDDPVAAYLPAYADQRVYVGGQAAAAVTRPAAGPMRVRHLLTHTAGLTYGFLRVHPTDEVMRTAGFEIGVPAGMDLAEATDAMGAFPLRFDPGTSWNYSVATDVLGRVVEVVSGTSLDEFFRTEIFEPLAMDETAFHAVDADRLATLYHGAGGSAPTPLDALGAAALKPPTYLSGGGGLVSSMDDYTRFARMLLGRGELDGVRLLGNRTVDFMATNHLPGGADLGSFGIPLYAETPFNGVGFGLGFSVMLDPTAAGYPTSPGEYGWGGMASTVFWVDPAEDLTTVFMTQQMPSNGYPLRTELRQLVYAALVD</sequence>
<comment type="caution">
    <text evidence="2">The sequence shown here is derived from an EMBL/GenBank/DDBJ whole genome shotgun (WGS) entry which is preliminary data.</text>
</comment>
<dbReference type="SUPFAM" id="SSF56601">
    <property type="entry name" value="beta-lactamase/transpeptidase-like"/>
    <property type="match status" value="1"/>
</dbReference>
<feature type="domain" description="Beta-lactamase-related" evidence="1">
    <location>
        <begin position="22"/>
        <end position="396"/>
    </location>
</feature>
<dbReference type="PANTHER" id="PTHR43283">
    <property type="entry name" value="BETA-LACTAMASE-RELATED"/>
    <property type="match status" value="1"/>
</dbReference>
<reference evidence="2 3" key="1">
    <citation type="submission" date="2020-07" db="EMBL/GenBank/DDBJ databases">
        <title>Sequencing the genomes of 1000 actinobacteria strains.</title>
        <authorList>
            <person name="Klenk H.-P."/>
        </authorList>
    </citation>
    <scope>NUCLEOTIDE SEQUENCE [LARGE SCALE GENOMIC DNA]</scope>
    <source>
        <strain evidence="2 3">DSM 29531</strain>
    </source>
</reference>
<dbReference type="Pfam" id="PF00144">
    <property type="entry name" value="Beta-lactamase"/>
    <property type="match status" value="1"/>
</dbReference>
<organism evidence="2 3">
    <name type="scientific">Allobranchiibius huperziae</name>
    <dbReference type="NCBI Taxonomy" id="1874116"/>
    <lineage>
        <taxon>Bacteria</taxon>
        <taxon>Bacillati</taxon>
        <taxon>Actinomycetota</taxon>
        <taxon>Actinomycetes</taxon>
        <taxon>Micrococcales</taxon>
        <taxon>Dermacoccaceae</taxon>
        <taxon>Allobranchiibius</taxon>
    </lineage>
</organism>
<dbReference type="InterPro" id="IPR050789">
    <property type="entry name" value="Diverse_Enzym_Activities"/>
</dbReference>
<dbReference type="Gene3D" id="3.40.710.10">
    <property type="entry name" value="DD-peptidase/beta-lactamase superfamily"/>
    <property type="match status" value="1"/>
</dbReference>
<dbReference type="EMBL" id="JACCFW010000001">
    <property type="protein sequence ID" value="NYJ74068.1"/>
    <property type="molecule type" value="Genomic_DNA"/>
</dbReference>
<proteinExistence type="predicted"/>
<accession>A0A853DAU2</accession>
<dbReference type="RefSeq" id="WP_179479704.1">
    <property type="nucleotide sequence ID" value="NZ_JACCFW010000001.1"/>
</dbReference>
<evidence type="ECO:0000313" key="2">
    <source>
        <dbReference type="EMBL" id="NYJ74068.1"/>
    </source>
</evidence>
<evidence type="ECO:0000313" key="3">
    <source>
        <dbReference type="Proteomes" id="UP000571817"/>
    </source>
</evidence>
<protein>
    <submittedName>
        <fullName evidence="2">CubicO group peptidase (Beta-lactamase class C family)</fullName>
    </submittedName>
</protein>